<keyword evidence="3" id="KW-1185">Reference proteome</keyword>
<dbReference type="EMBL" id="FMCS01000001">
    <property type="protein sequence ID" value="SCE65696.1"/>
    <property type="molecule type" value="Genomic_DNA"/>
</dbReference>
<feature type="domain" description="VOC" evidence="1">
    <location>
        <begin position="11"/>
        <end position="135"/>
    </location>
</feature>
<evidence type="ECO:0000259" key="1">
    <source>
        <dbReference type="PROSITE" id="PS51819"/>
    </source>
</evidence>
<sequence>MDTPDGPPTVRQLRLVVEAEDYDAAVAFFRDALGLPEQAAFSGGDGARVVILEAGRATLELANPAQKRLIDEVEVGRQVAPRLRVAFEVDDSRAVTERLVAAGATEVAPPTVTPWQSLNARLDGPAGLHLTIFQELRDPAERETLDGFGTGG</sequence>
<dbReference type="Proteomes" id="UP000199629">
    <property type="component" value="Unassembled WGS sequence"/>
</dbReference>
<dbReference type="InterPro" id="IPR029068">
    <property type="entry name" value="Glyas_Bleomycin-R_OHBP_Dase"/>
</dbReference>
<dbReference type="Gene3D" id="3.10.180.10">
    <property type="entry name" value="2,3-Dihydroxybiphenyl 1,2-Dioxygenase, domain 1"/>
    <property type="match status" value="1"/>
</dbReference>
<dbReference type="SUPFAM" id="SSF54593">
    <property type="entry name" value="Glyoxalase/Bleomycin resistance protein/Dihydroxybiphenyl dioxygenase"/>
    <property type="match status" value="1"/>
</dbReference>
<gene>
    <name evidence="2" type="ORF">GA0070214_101271</name>
</gene>
<evidence type="ECO:0000313" key="3">
    <source>
        <dbReference type="Proteomes" id="UP000199629"/>
    </source>
</evidence>
<dbReference type="Pfam" id="PF18029">
    <property type="entry name" value="Glyoxalase_6"/>
    <property type="match status" value="1"/>
</dbReference>
<proteinExistence type="predicted"/>
<accession>A0A1C4U203</accession>
<organism evidence="2 3">
    <name type="scientific">Micromonospora chaiyaphumensis</name>
    <dbReference type="NCBI Taxonomy" id="307119"/>
    <lineage>
        <taxon>Bacteria</taxon>
        <taxon>Bacillati</taxon>
        <taxon>Actinomycetota</taxon>
        <taxon>Actinomycetes</taxon>
        <taxon>Micromonosporales</taxon>
        <taxon>Micromonosporaceae</taxon>
        <taxon>Micromonospora</taxon>
    </lineage>
</organism>
<name>A0A1C4U203_9ACTN</name>
<dbReference type="RefSeq" id="WP_091258136.1">
    <property type="nucleotide sequence ID" value="NZ_FMCS01000001.1"/>
</dbReference>
<dbReference type="InterPro" id="IPR041581">
    <property type="entry name" value="Glyoxalase_6"/>
</dbReference>
<evidence type="ECO:0000313" key="2">
    <source>
        <dbReference type="EMBL" id="SCE65696.1"/>
    </source>
</evidence>
<reference evidence="3" key="1">
    <citation type="submission" date="2016-06" db="EMBL/GenBank/DDBJ databases">
        <authorList>
            <person name="Varghese N."/>
            <person name="Submissions Spin"/>
        </authorList>
    </citation>
    <scope>NUCLEOTIDE SEQUENCE [LARGE SCALE GENOMIC DNA]</scope>
    <source>
        <strain evidence="3">DSM 45246</strain>
    </source>
</reference>
<protein>
    <submittedName>
        <fullName evidence="2">Uncharacterized conserved protein PhnB, glyoxalase superfamily</fullName>
    </submittedName>
</protein>
<dbReference type="PROSITE" id="PS51819">
    <property type="entry name" value="VOC"/>
    <property type="match status" value="1"/>
</dbReference>
<dbReference type="AlphaFoldDB" id="A0A1C4U203"/>
<dbReference type="InterPro" id="IPR037523">
    <property type="entry name" value="VOC_core"/>
</dbReference>